<comment type="cofactor">
    <cofactor evidence="1 21">
        <name>[4Fe-4S] cluster</name>
        <dbReference type="ChEBI" id="CHEBI:49883"/>
    </cofactor>
</comment>
<feature type="compositionally biased region" description="Basic and acidic residues" evidence="22">
    <location>
        <begin position="53"/>
        <end position="65"/>
    </location>
</feature>
<comment type="function">
    <text evidence="20">Catalytic component of DNA polymerase delta (DNA polymerase III) which participates in chromosomal DNA replication. Required during synthesis of the lagging DNA strands at the replication fork, binds at/or near replication origins and moves along DNA with the replication fork. Participates in leading strand synthesis during replication initiation and termination. Has 3'-5' proofreading exonuclease activity that corrects errors arising during DNA replication.</text>
</comment>
<comment type="catalytic activity">
    <reaction evidence="19 21">
        <text>DNA(n) + a 2'-deoxyribonucleoside 5'-triphosphate = DNA(n+1) + diphosphate</text>
        <dbReference type="Rhea" id="RHEA:22508"/>
        <dbReference type="Rhea" id="RHEA-COMP:17339"/>
        <dbReference type="Rhea" id="RHEA-COMP:17340"/>
        <dbReference type="ChEBI" id="CHEBI:33019"/>
        <dbReference type="ChEBI" id="CHEBI:61560"/>
        <dbReference type="ChEBI" id="CHEBI:173112"/>
        <dbReference type="EC" id="2.7.7.7"/>
    </reaction>
</comment>
<dbReference type="GO" id="GO:0003887">
    <property type="term" value="F:DNA-directed DNA polymerase activity"/>
    <property type="evidence" value="ECO:0007669"/>
    <property type="project" value="UniProtKB-KW"/>
</dbReference>
<reference evidence="27" key="1">
    <citation type="submission" date="2020-11" db="EMBL/GenBank/DDBJ databases">
        <authorList>
            <person name="Tran Van P."/>
        </authorList>
    </citation>
    <scope>NUCLEOTIDE SEQUENCE</scope>
</reference>
<organism evidence="27">
    <name type="scientific">Timema poppense</name>
    <name type="common">Walking stick</name>
    <dbReference type="NCBI Taxonomy" id="170557"/>
    <lineage>
        <taxon>Eukaryota</taxon>
        <taxon>Metazoa</taxon>
        <taxon>Ecdysozoa</taxon>
        <taxon>Arthropoda</taxon>
        <taxon>Hexapoda</taxon>
        <taxon>Insecta</taxon>
        <taxon>Pterygota</taxon>
        <taxon>Neoptera</taxon>
        <taxon>Polyneoptera</taxon>
        <taxon>Phasmatodea</taxon>
        <taxon>Timematodea</taxon>
        <taxon>Timematoidea</taxon>
        <taxon>Timematidae</taxon>
        <taxon>Timema</taxon>
    </lineage>
</organism>
<comment type="subcellular location">
    <subcellularLocation>
        <location evidence="2 21">Nucleus</location>
    </subcellularLocation>
</comment>
<dbReference type="Pfam" id="PF00136">
    <property type="entry name" value="DNA_pol_B"/>
    <property type="match status" value="1"/>
</dbReference>
<feature type="domain" description="DNA polymerase delta/zeta catalytic subunit N-terminal" evidence="26">
    <location>
        <begin position="227"/>
        <end position="284"/>
    </location>
</feature>
<dbReference type="InterPro" id="IPR043502">
    <property type="entry name" value="DNA/RNA_pol_sf"/>
</dbReference>
<proteinExistence type="inferred from homology"/>
<protein>
    <recommendedName>
        <fullName evidence="21">DNA polymerase</fullName>
        <ecNumber evidence="21">2.7.7.7</ecNumber>
    </recommendedName>
</protein>
<evidence type="ECO:0000256" key="15">
    <source>
        <dbReference type="ARBA" id="ARBA00023004"/>
    </source>
</evidence>
<evidence type="ECO:0000256" key="12">
    <source>
        <dbReference type="ARBA" id="ARBA00022833"/>
    </source>
</evidence>
<dbReference type="Gene3D" id="3.30.342.10">
    <property type="entry name" value="DNA Polymerase, chain B, domain 1"/>
    <property type="match status" value="1"/>
</dbReference>
<keyword evidence="17 21" id="KW-0238">DNA-binding</keyword>
<dbReference type="InterPro" id="IPR036397">
    <property type="entry name" value="RNaseH_sf"/>
</dbReference>
<feature type="domain" description="DNA-directed DNA polymerase family B multifunctional" evidence="23">
    <location>
        <begin position="653"/>
        <end position="1079"/>
    </location>
</feature>
<evidence type="ECO:0000256" key="1">
    <source>
        <dbReference type="ARBA" id="ARBA00001966"/>
    </source>
</evidence>
<keyword evidence="14 21" id="KW-0239">DNA-directed DNA polymerase</keyword>
<keyword evidence="11" id="KW-0378">Hydrolase</keyword>
<dbReference type="Pfam" id="PF03104">
    <property type="entry name" value="DNA_pol_B_exo1"/>
    <property type="match status" value="1"/>
</dbReference>
<dbReference type="GO" id="GO:0006297">
    <property type="term" value="P:nucleotide-excision repair, DNA gap filling"/>
    <property type="evidence" value="ECO:0007669"/>
    <property type="project" value="TreeGrafter"/>
</dbReference>
<evidence type="ECO:0000256" key="13">
    <source>
        <dbReference type="ARBA" id="ARBA00022839"/>
    </source>
</evidence>
<name>A0A7R9DCN6_TIMPO</name>
<keyword evidence="15 21" id="KW-0408">Iron</keyword>
<dbReference type="GO" id="GO:0008270">
    <property type="term" value="F:zinc ion binding"/>
    <property type="evidence" value="ECO:0007669"/>
    <property type="project" value="UniProtKB-KW"/>
</dbReference>
<evidence type="ECO:0000256" key="5">
    <source>
        <dbReference type="ARBA" id="ARBA00022679"/>
    </source>
</evidence>
<evidence type="ECO:0000259" key="26">
    <source>
        <dbReference type="Pfam" id="PF24055"/>
    </source>
</evidence>
<dbReference type="SUPFAM" id="SSF53098">
    <property type="entry name" value="Ribonuclease H-like"/>
    <property type="match status" value="1"/>
</dbReference>
<evidence type="ECO:0000313" key="27">
    <source>
        <dbReference type="EMBL" id="CAD7412296.1"/>
    </source>
</evidence>
<keyword evidence="18 21" id="KW-0539">Nucleus</keyword>
<dbReference type="GO" id="GO:0000166">
    <property type="term" value="F:nucleotide binding"/>
    <property type="evidence" value="ECO:0007669"/>
    <property type="project" value="InterPro"/>
</dbReference>
<keyword evidence="7 21" id="KW-0235">DNA replication</keyword>
<dbReference type="InterPro" id="IPR017964">
    <property type="entry name" value="DNA-dir_DNA_pol_B_CS"/>
</dbReference>
<dbReference type="AlphaFoldDB" id="A0A7R9DCN6"/>
<evidence type="ECO:0000256" key="17">
    <source>
        <dbReference type="ARBA" id="ARBA00023125"/>
    </source>
</evidence>
<keyword evidence="6 21" id="KW-0548">Nucleotidyltransferase</keyword>
<gene>
    <name evidence="27" type="ORF">TPSB3V08_LOCUS8348</name>
</gene>
<dbReference type="Gene3D" id="1.10.132.60">
    <property type="entry name" value="DNA polymerase family B, C-terminal domain"/>
    <property type="match status" value="2"/>
</dbReference>
<dbReference type="EC" id="2.7.7.7" evidence="21"/>
<keyword evidence="8" id="KW-0540">Nuclease</keyword>
<evidence type="ECO:0000256" key="2">
    <source>
        <dbReference type="ARBA" id="ARBA00004123"/>
    </source>
</evidence>
<dbReference type="InterPro" id="IPR023211">
    <property type="entry name" value="DNA_pol_palm_dom_sf"/>
</dbReference>
<evidence type="ECO:0000259" key="24">
    <source>
        <dbReference type="Pfam" id="PF03104"/>
    </source>
</evidence>
<dbReference type="PANTHER" id="PTHR10322:SF23">
    <property type="entry name" value="DNA POLYMERASE DELTA CATALYTIC SUBUNIT"/>
    <property type="match status" value="1"/>
</dbReference>
<dbReference type="InterPro" id="IPR056435">
    <property type="entry name" value="DPOD/Z_N"/>
</dbReference>
<feature type="domain" description="C4-type zinc-finger of DNA polymerase delta" evidence="25">
    <location>
        <begin position="1117"/>
        <end position="1187"/>
    </location>
</feature>
<dbReference type="GO" id="GO:0045004">
    <property type="term" value="P:DNA replication proofreading"/>
    <property type="evidence" value="ECO:0007669"/>
    <property type="project" value="TreeGrafter"/>
</dbReference>
<dbReference type="InterPro" id="IPR006134">
    <property type="entry name" value="DNA-dir_DNA_pol_B_multi_dom"/>
</dbReference>
<dbReference type="FunFam" id="2.40.50.730:FF:000004">
    <property type="entry name" value="DNA polymerase"/>
    <property type="match status" value="1"/>
</dbReference>
<dbReference type="Pfam" id="PF14260">
    <property type="entry name" value="zf-C4pol"/>
    <property type="match status" value="1"/>
</dbReference>
<evidence type="ECO:0000256" key="16">
    <source>
        <dbReference type="ARBA" id="ARBA00023014"/>
    </source>
</evidence>
<evidence type="ECO:0000256" key="8">
    <source>
        <dbReference type="ARBA" id="ARBA00022722"/>
    </source>
</evidence>
<dbReference type="InterPro" id="IPR012337">
    <property type="entry name" value="RNaseH-like_sf"/>
</dbReference>
<dbReference type="Gene3D" id="3.90.1600.10">
    <property type="entry name" value="Palm domain of DNA polymerase"/>
    <property type="match status" value="2"/>
</dbReference>
<dbReference type="Gene3D" id="3.30.420.10">
    <property type="entry name" value="Ribonuclease H-like superfamily/Ribonuclease H"/>
    <property type="match status" value="1"/>
</dbReference>
<dbReference type="PANTHER" id="PTHR10322">
    <property type="entry name" value="DNA POLYMERASE CATALYTIC SUBUNIT"/>
    <property type="match status" value="1"/>
</dbReference>
<evidence type="ECO:0000259" key="25">
    <source>
        <dbReference type="Pfam" id="PF14260"/>
    </source>
</evidence>
<dbReference type="SMART" id="SM00486">
    <property type="entry name" value="POLBc"/>
    <property type="match status" value="1"/>
</dbReference>
<dbReference type="InterPro" id="IPR006172">
    <property type="entry name" value="DNA-dir_DNA_pol_B"/>
</dbReference>
<dbReference type="GO" id="GO:0006287">
    <property type="term" value="P:base-excision repair, gap-filling"/>
    <property type="evidence" value="ECO:0007669"/>
    <property type="project" value="TreeGrafter"/>
</dbReference>
<evidence type="ECO:0000256" key="21">
    <source>
        <dbReference type="RuleBase" id="RU000442"/>
    </source>
</evidence>
<sequence length="1209" mass="137460">MLAVLSSTAEDGEIEVRISVGSIEDDSEDFPGSFEAELAYMDMLEAESNNMDRSGDPGNEREMEQTRPSTPQPSEKPNHIPADRHGPLHRFVALSLYQGLKKQGPIPSVIVFVAGRARQGMPGAQIGPVPVIRMYGVTMEGNSVCCHIHGFSPYFFVLAPDAFTDQHCKPFKVRLNCRYVSSLCTKVQGQASVVTLALYWISFHGETGVLISGRYVEGGVSHSPSMKMQDSLNRAVLNDMRSNKEEVQEAVLAVEITKKQSLFGYQGDTLSTFLKITVALPRLIAAAKRLLEKEVIFPVLGNHNYQAFESNVDFDIRFMVDTGVVGCSWVELPAGKYQLRERSKKVSRCQLEADISWEEFVSHAPEGEWSKVAPFRILSFDIECAGRKGIFPEPDHDPVIQIANMVVRQGDHEPFIRNVFTLDTCAPIVGSQVLSFTSEREMLERSSCILFQKWAEFVRELDPDILTGYNINNFDLPYLINRAKHLKVKNFTYLGRIKDIQSVIKEQMFQSKQMGRRENKSVNFEGRVPFDLFLVLVRDYKLRSYTLNSVSYHFLQEQKEDVHHNIITDLQNGNPQTRRRLAVYCLKDAYLPLRLLDKLMCIINYMEMARVTGVSLSSLLTRGQQIKVVSQLLRKVCRPFLLLRSFVLNSRNHCARLTPDQYSKTPANNFFVKSTLRKGLLPEILESLLSARKKAKTELKNETDPFRQKVLDGRQLALKISANSVYGFTGAQVGKLPCLEISGSVTAYGRTMIEQTKQEVEQRYNVANGYQHNADVIYGDTDSVMIKFGVKTLEEAMKLGREAAEYVSSKFVSPIKLEFEKIYYPYLLINKKRYAGLYFTNPDHYDKMDCKGIETVRRDNSPIVANMINTCLQKLLIDRDPDGAVDYAKQVISDLLCNRIDISQLVITKELTKNEYAAKQAHVELANKMKQRDAGTAPKLGDRVPYVIIAAAKNTPAYAKAEYSLITVVVLNRSIDYTWEVGLESLRIFEKFRIQHFKNVMIWVHNIFREKQNFMVSDRCRAILTKCPPSVGEDSSNFYSIWRLHLDPIYVLENSIPIDSGYYLENQLSKPLLRIFAPILGDKAESILLRGDHTRTKAVVTSRVGALSAFTRRKETCLGCKAVLPDSSPLCKHCTSREPEMYQSELSKLSELENRFCRLWTECQRCQGSLHEEVLCTSRDCPIFYMRKKVQMDLASQDKVLQRFGCPTW</sequence>
<dbReference type="SUPFAM" id="SSF56672">
    <property type="entry name" value="DNA/RNA polymerases"/>
    <property type="match status" value="1"/>
</dbReference>
<dbReference type="FunFam" id="1.10.287.690:FF:000001">
    <property type="entry name" value="DNA polymerase"/>
    <property type="match status" value="1"/>
</dbReference>
<dbReference type="Gene3D" id="2.40.50.730">
    <property type="match status" value="1"/>
</dbReference>
<evidence type="ECO:0000256" key="20">
    <source>
        <dbReference type="ARBA" id="ARBA00055225"/>
    </source>
</evidence>
<dbReference type="GO" id="GO:0008296">
    <property type="term" value="F:3'-5'-DNA exonuclease activity"/>
    <property type="evidence" value="ECO:0007669"/>
    <property type="project" value="TreeGrafter"/>
</dbReference>
<dbReference type="PROSITE" id="PS00116">
    <property type="entry name" value="DNA_POLYMERASE_B"/>
    <property type="match status" value="1"/>
</dbReference>
<feature type="domain" description="DNA-directed DNA polymerase family B exonuclease" evidence="24">
    <location>
        <begin position="306"/>
        <end position="550"/>
    </location>
</feature>
<accession>A0A7R9DCN6</accession>
<evidence type="ECO:0000256" key="6">
    <source>
        <dbReference type="ARBA" id="ARBA00022695"/>
    </source>
</evidence>
<dbReference type="InterPro" id="IPR042087">
    <property type="entry name" value="DNA_pol_B_thumb"/>
</dbReference>
<evidence type="ECO:0000256" key="9">
    <source>
        <dbReference type="ARBA" id="ARBA00022723"/>
    </source>
</evidence>
<evidence type="ECO:0000256" key="19">
    <source>
        <dbReference type="ARBA" id="ARBA00049244"/>
    </source>
</evidence>
<keyword evidence="12 21" id="KW-0862">Zinc</keyword>
<dbReference type="Pfam" id="PF24055">
    <property type="entry name" value="POL3_N"/>
    <property type="match status" value="1"/>
</dbReference>
<keyword evidence="16 21" id="KW-0411">Iron-sulfur</keyword>
<dbReference type="InterPro" id="IPR050240">
    <property type="entry name" value="DNA_pol_type-B"/>
</dbReference>
<dbReference type="GO" id="GO:0003677">
    <property type="term" value="F:DNA binding"/>
    <property type="evidence" value="ECO:0007669"/>
    <property type="project" value="UniProtKB-KW"/>
</dbReference>
<keyword evidence="10 21" id="KW-0863">Zinc-finger</keyword>
<evidence type="ECO:0000256" key="7">
    <source>
        <dbReference type="ARBA" id="ARBA00022705"/>
    </source>
</evidence>
<keyword evidence="4 21" id="KW-0004">4Fe-4S</keyword>
<dbReference type="GO" id="GO:0051539">
    <property type="term" value="F:4 iron, 4 sulfur cluster binding"/>
    <property type="evidence" value="ECO:0007669"/>
    <property type="project" value="UniProtKB-KW"/>
</dbReference>
<evidence type="ECO:0000256" key="4">
    <source>
        <dbReference type="ARBA" id="ARBA00022485"/>
    </source>
</evidence>
<evidence type="ECO:0000256" key="22">
    <source>
        <dbReference type="SAM" id="MobiDB-lite"/>
    </source>
</evidence>
<keyword evidence="9 21" id="KW-0479">Metal-binding</keyword>
<dbReference type="GO" id="GO:0043625">
    <property type="term" value="C:delta DNA polymerase complex"/>
    <property type="evidence" value="ECO:0007669"/>
    <property type="project" value="TreeGrafter"/>
</dbReference>
<evidence type="ECO:0000256" key="18">
    <source>
        <dbReference type="ARBA" id="ARBA00023242"/>
    </source>
</evidence>
<evidence type="ECO:0000256" key="10">
    <source>
        <dbReference type="ARBA" id="ARBA00022771"/>
    </source>
</evidence>
<dbReference type="InterPro" id="IPR006133">
    <property type="entry name" value="DNA-dir_DNA_pol_B_exonuc"/>
</dbReference>
<keyword evidence="5 21" id="KW-0808">Transferase</keyword>
<dbReference type="EMBL" id="OD005918">
    <property type="protein sequence ID" value="CAD7412296.1"/>
    <property type="molecule type" value="Genomic_DNA"/>
</dbReference>
<evidence type="ECO:0000256" key="14">
    <source>
        <dbReference type="ARBA" id="ARBA00022932"/>
    </source>
</evidence>
<evidence type="ECO:0000256" key="11">
    <source>
        <dbReference type="ARBA" id="ARBA00022801"/>
    </source>
</evidence>
<keyword evidence="13" id="KW-0269">Exonuclease</keyword>
<feature type="compositionally biased region" description="Polar residues" evidence="22">
    <location>
        <begin position="66"/>
        <end position="75"/>
    </location>
</feature>
<evidence type="ECO:0000259" key="23">
    <source>
        <dbReference type="Pfam" id="PF00136"/>
    </source>
</evidence>
<dbReference type="CDD" id="cd05533">
    <property type="entry name" value="POLBc_delta"/>
    <property type="match status" value="1"/>
</dbReference>
<dbReference type="CDD" id="cd05777">
    <property type="entry name" value="DNA_polB_delta_exo"/>
    <property type="match status" value="1"/>
</dbReference>
<dbReference type="InterPro" id="IPR025687">
    <property type="entry name" value="Znf-C4pol"/>
</dbReference>
<evidence type="ECO:0000256" key="3">
    <source>
        <dbReference type="ARBA" id="ARBA00005755"/>
    </source>
</evidence>
<feature type="region of interest" description="Disordered" evidence="22">
    <location>
        <begin position="42"/>
        <end position="84"/>
    </location>
</feature>
<comment type="similarity">
    <text evidence="3 21">Belongs to the DNA polymerase type-B family.</text>
</comment>
<dbReference type="FunFam" id="3.30.420.10:FF:000004">
    <property type="entry name" value="DNA polymerase"/>
    <property type="match status" value="1"/>
</dbReference>